<evidence type="ECO:0000256" key="4">
    <source>
        <dbReference type="ARBA" id="ARBA00023065"/>
    </source>
</evidence>
<dbReference type="NCBIfam" id="NF009967">
    <property type="entry name" value="PRK13430.1"/>
    <property type="match status" value="1"/>
</dbReference>
<evidence type="ECO:0000313" key="8">
    <source>
        <dbReference type="EMBL" id="MFC4130701.1"/>
    </source>
</evidence>
<protein>
    <recommendedName>
        <fullName evidence="7">ATP synthase subunit delta</fullName>
    </recommendedName>
    <alternativeName>
        <fullName evidence="7">ATP synthase F(1) sector subunit delta</fullName>
    </alternativeName>
    <alternativeName>
        <fullName evidence="7">F-type ATPase subunit delta</fullName>
        <shortName evidence="7">F-ATPase subunit delta</shortName>
    </alternativeName>
</protein>
<comment type="function">
    <text evidence="7">F(1)F(0) ATP synthase produces ATP from ADP in the presence of a proton or sodium gradient. F-type ATPases consist of two structural domains, F(1) containing the extramembraneous catalytic core and F(0) containing the membrane proton channel, linked together by a central stalk and a peripheral stalk. During catalysis, ATP synthesis in the catalytic domain of F(1) is coupled via a rotary mechanism of the central stalk subunits to proton translocation.</text>
</comment>
<evidence type="ECO:0000256" key="5">
    <source>
        <dbReference type="ARBA" id="ARBA00023136"/>
    </source>
</evidence>
<dbReference type="RefSeq" id="WP_253757393.1">
    <property type="nucleotide sequence ID" value="NZ_JAMZDZ010000001.1"/>
</dbReference>
<keyword evidence="7" id="KW-1003">Cell membrane</keyword>
<comment type="caution">
    <text evidence="8">The sequence shown here is derived from an EMBL/GenBank/DDBJ whole genome shotgun (WGS) entry which is preliminary data.</text>
</comment>
<evidence type="ECO:0000313" key="9">
    <source>
        <dbReference type="Proteomes" id="UP001595816"/>
    </source>
</evidence>
<keyword evidence="2 7" id="KW-0813">Transport</keyword>
<proteinExistence type="inferred from homology"/>
<dbReference type="PRINTS" id="PR00125">
    <property type="entry name" value="ATPASEDELTA"/>
</dbReference>
<keyword evidence="7" id="KW-0139">CF(1)</keyword>
<dbReference type="HAMAP" id="MF_01416">
    <property type="entry name" value="ATP_synth_delta_bact"/>
    <property type="match status" value="1"/>
</dbReference>
<keyword evidence="9" id="KW-1185">Reference proteome</keyword>
<reference evidence="9" key="1">
    <citation type="journal article" date="2019" name="Int. J. Syst. Evol. Microbiol.">
        <title>The Global Catalogue of Microorganisms (GCM) 10K type strain sequencing project: providing services to taxonomists for standard genome sequencing and annotation.</title>
        <authorList>
            <consortium name="The Broad Institute Genomics Platform"/>
            <consortium name="The Broad Institute Genome Sequencing Center for Infectious Disease"/>
            <person name="Wu L."/>
            <person name="Ma J."/>
        </authorList>
    </citation>
    <scope>NUCLEOTIDE SEQUENCE [LARGE SCALE GENOMIC DNA]</scope>
    <source>
        <strain evidence="9">CGMCC 4.7289</strain>
    </source>
</reference>
<dbReference type="PANTHER" id="PTHR11910">
    <property type="entry name" value="ATP SYNTHASE DELTA CHAIN"/>
    <property type="match status" value="1"/>
</dbReference>
<evidence type="ECO:0000256" key="2">
    <source>
        <dbReference type="ARBA" id="ARBA00022448"/>
    </source>
</evidence>
<evidence type="ECO:0000256" key="3">
    <source>
        <dbReference type="ARBA" id="ARBA00022781"/>
    </source>
</evidence>
<keyword evidence="3 7" id="KW-0375">Hydrogen ion transport</keyword>
<keyword evidence="5 7" id="KW-0472">Membrane</keyword>
<accession>A0ABV8LJS1</accession>
<sequence>MQGASRESYAATRAELEQLTDAAALATAAEEILAVAGLLRAEPRLRRAVSDPARTGEQRSQLLVGLVGGQIGATAQNLLGSLVAGRWSSPVDLLDGAERLGVETLVVGADRAGELAEVEDELFRFGQIAGGDSALAAAIGDSTAPVQRRFELVDQLLTGKAKPATVLLAKEAVKGFGGRSFAGALTRLVELAAEQRDRSVAYVTVAQPMSDADEAKLGEALARRYGREVALKVTVDPKVLGGARVLVGSDLYDGTVSRRLSDVRNALAAK</sequence>
<comment type="function">
    <text evidence="7">This protein is part of the stalk that links CF(0) to CF(1). It either transmits conformational changes from CF(0) to CF(1) or is implicated in proton conduction.</text>
</comment>
<dbReference type="Proteomes" id="UP001595816">
    <property type="component" value="Unassembled WGS sequence"/>
</dbReference>
<evidence type="ECO:0000256" key="7">
    <source>
        <dbReference type="HAMAP-Rule" id="MF_01416"/>
    </source>
</evidence>
<comment type="similarity">
    <text evidence="7">Belongs to the ATPase delta chain family.</text>
</comment>
<dbReference type="Pfam" id="PF00213">
    <property type="entry name" value="OSCP"/>
    <property type="match status" value="1"/>
</dbReference>
<organism evidence="8 9">
    <name type="scientific">Hamadaea flava</name>
    <dbReference type="NCBI Taxonomy" id="1742688"/>
    <lineage>
        <taxon>Bacteria</taxon>
        <taxon>Bacillati</taxon>
        <taxon>Actinomycetota</taxon>
        <taxon>Actinomycetes</taxon>
        <taxon>Micromonosporales</taxon>
        <taxon>Micromonosporaceae</taxon>
        <taxon>Hamadaea</taxon>
    </lineage>
</organism>
<comment type="subcellular location">
    <subcellularLocation>
        <location evidence="7">Cell membrane</location>
        <topology evidence="7">Peripheral membrane protein</topology>
    </subcellularLocation>
    <subcellularLocation>
        <location evidence="1">Membrane</location>
    </subcellularLocation>
</comment>
<dbReference type="EMBL" id="JBHSAY010000005">
    <property type="protein sequence ID" value="MFC4130701.1"/>
    <property type="molecule type" value="Genomic_DNA"/>
</dbReference>
<keyword evidence="6 7" id="KW-0066">ATP synthesis</keyword>
<name>A0ABV8LJS1_9ACTN</name>
<keyword evidence="4 7" id="KW-0406">Ion transport</keyword>
<gene>
    <name evidence="7" type="primary">atpH</name>
    <name evidence="8" type="ORF">ACFOZ4_08795</name>
</gene>
<evidence type="ECO:0000256" key="6">
    <source>
        <dbReference type="ARBA" id="ARBA00023310"/>
    </source>
</evidence>
<evidence type="ECO:0000256" key="1">
    <source>
        <dbReference type="ARBA" id="ARBA00004370"/>
    </source>
</evidence>
<dbReference type="InterPro" id="IPR000711">
    <property type="entry name" value="ATPase_OSCP/dsu"/>
</dbReference>